<feature type="transmembrane region" description="Helical" evidence="1">
    <location>
        <begin position="50"/>
        <end position="71"/>
    </location>
</feature>
<name>A0A2V2YWP0_9BACL</name>
<keyword evidence="1" id="KW-0812">Transmembrane</keyword>
<keyword evidence="3" id="KW-1185">Reference proteome</keyword>
<evidence type="ECO:0000313" key="2">
    <source>
        <dbReference type="EMBL" id="PWW05653.1"/>
    </source>
</evidence>
<dbReference type="RefSeq" id="WP_110043487.1">
    <property type="nucleotide sequence ID" value="NZ_CP054612.1"/>
</dbReference>
<feature type="transmembrane region" description="Helical" evidence="1">
    <location>
        <begin position="9"/>
        <end position="30"/>
    </location>
</feature>
<dbReference type="NCBIfam" id="NF033218">
    <property type="entry name" value="anchor_AmaP"/>
    <property type="match status" value="1"/>
</dbReference>
<organism evidence="2 3">
    <name type="scientific">Paenibacillus cellulosilyticus</name>
    <dbReference type="NCBI Taxonomy" id="375489"/>
    <lineage>
        <taxon>Bacteria</taxon>
        <taxon>Bacillati</taxon>
        <taxon>Bacillota</taxon>
        <taxon>Bacilli</taxon>
        <taxon>Bacillales</taxon>
        <taxon>Paenibacillaceae</taxon>
        <taxon>Paenibacillus</taxon>
    </lineage>
</organism>
<comment type="caution">
    <text evidence="2">The sequence shown here is derived from an EMBL/GenBank/DDBJ whole genome shotgun (WGS) entry which is preliminary data.</text>
</comment>
<keyword evidence="1" id="KW-1133">Transmembrane helix</keyword>
<accession>A0A2V2YWP0</accession>
<dbReference type="Proteomes" id="UP000246635">
    <property type="component" value="Unassembled WGS sequence"/>
</dbReference>
<evidence type="ECO:0000313" key="3">
    <source>
        <dbReference type="Proteomes" id="UP000246635"/>
    </source>
</evidence>
<dbReference type="EMBL" id="QGTQ01000004">
    <property type="protein sequence ID" value="PWW05653.1"/>
    <property type="molecule type" value="Genomic_DNA"/>
</dbReference>
<sequence length="186" mass="20474">MVRMIDKLLLFVYSIVIGAASIGLFCISLRWIPEQTAIDAVSQFYDDVQWIQVVGAVIGVVLFLISLRLFYISVKRSGNTSQSIDQRNEFGDIRISMETVENLALKAASKHRGLKDLRARIRISEAGLDIVIRTVVDGDSSIPALTEEIQRSVKGHVEEVTGIPVAGVSVYVANVVQAPAFKSRVE</sequence>
<gene>
    <name evidence="2" type="ORF">DFQ01_104214</name>
</gene>
<proteinExistence type="predicted"/>
<evidence type="ECO:0000256" key="1">
    <source>
        <dbReference type="SAM" id="Phobius"/>
    </source>
</evidence>
<dbReference type="AlphaFoldDB" id="A0A2V2YWP0"/>
<protein>
    <submittedName>
        <fullName evidence="2">Putative alkaline shock family protein YloU</fullName>
    </submittedName>
</protein>
<dbReference type="OrthoDB" id="1716040at2"/>
<reference evidence="2 3" key="1">
    <citation type="submission" date="2018-05" db="EMBL/GenBank/DDBJ databases">
        <title>Genomic Encyclopedia of Type Strains, Phase III (KMG-III): the genomes of soil and plant-associated and newly described type strains.</title>
        <authorList>
            <person name="Whitman W."/>
        </authorList>
    </citation>
    <scope>NUCLEOTIDE SEQUENCE [LARGE SCALE GENOMIC DNA]</scope>
    <source>
        <strain evidence="2 3">CECT 5696</strain>
    </source>
</reference>
<keyword evidence="1" id="KW-0472">Membrane</keyword>